<sequence length="111" mass="12361">MAMAKEYDGTSVCGGIKEQVSVRSCKRDFNSLVILGTWTLWNHHNICVFDGSLSAWLELRQRRAAVLEFGQGLKYFLPHGPSARVVRCFGQGYLCFPPGVCEGSSHCFSSR</sequence>
<proteinExistence type="predicted"/>
<reference evidence="1" key="1">
    <citation type="submission" date="2020-10" db="EMBL/GenBank/DDBJ databases">
        <authorList>
            <person name="Han B."/>
            <person name="Lu T."/>
            <person name="Zhao Q."/>
            <person name="Huang X."/>
            <person name="Zhao Y."/>
        </authorList>
    </citation>
    <scope>NUCLEOTIDE SEQUENCE</scope>
</reference>
<evidence type="ECO:0000313" key="2">
    <source>
        <dbReference type="Proteomes" id="UP000604825"/>
    </source>
</evidence>
<gene>
    <name evidence="1" type="ORF">NCGR_LOCUS9118</name>
</gene>
<evidence type="ECO:0000313" key="1">
    <source>
        <dbReference type="EMBL" id="CAD6213600.1"/>
    </source>
</evidence>
<accession>A0A811MWG7</accession>
<protein>
    <submittedName>
        <fullName evidence="1">Uncharacterized protein</fullName>
    </submittedName>
</protein>
<keyword evidence="2" id="KW-1185">Reference proteome</keyword>
<organism evidence="1 2">
    <name type="scientific">Miscanthus lutarioriparius</name>
    <dbReference type="NCBI Taxonomy" id="422564"/>
    <lineage>
        <taxon>Eukaryota</taxon>
        <taxon>Viridiplantae</taxon>
        <taxon>Streptophyta</taxon>
        <taxon>Embryophyta</taxon>
        <taxon>Tracheophyta</taxon>
        <taxon>Spermatophyta</taxon>
        <taxon>Magnoliopsida</taxon>
        <taxon>Liliopsida</taxon>
        <taxon>Poales</taxon>
        <taxon>Poaceae</taxon>
        <taxon>PACMAD clade</taxon>
        <taxon>Panicoideae</taxon>
        <taxon>Andropogonodae</taxon>
        <taxon>Andropogoneae</taxon>
        <taxon>Saccharinae</taxon>
        <taxon>Miscanthus</taxon>
    </lineage>
</organism>
<dbReference type="EMBL" id="CAJGYO010000002">
    <property type="protein sequence ID" value="CAD6213600.1"/>
    <property type="molecule type" value="Genomic_DNA"/>
</dbReference>
<dbReference type="OrthoDB" id="691180at2759"/>
<comment type="caution">
    <text evidence="1">The sequence shown here is derived from an EMBL/GenBank/DDBJ whole genome shotgun (WGS) entry which is preliminary data.</text>
</comment>
<dbReference type="AlphaFoldDB" id="A0A811MWG7"/>
<name>A0A811MWG7_9POAL</name>
<dbReference type="Proteomes" id="UP000604825">
    <property type="component" value="Unassembled WGS sequence"/>
</dbReference>